<dbReference type="Proteomes" id="UP000053669">
    <property type="component" value="Unassembled WGS sequence"/>
</dbReference>
<organism evidence="1 2">
    <name type="scientific">Streptomyces canus</name>
    <dbReference type="NCBI Taxonomy" id="58343"/>
    <lineage>
        <taxon>Bacteria</taxon>
        <taxon>Bacillati</taxon>
        <taxon>Actinomycetota</taxon>
        <taxon>Actinomycetes</taxon>
        <taxon>Kitasatosporales</taxon>
        <taxon>Streptomycetaceae</taxon>
        <taxon>Streptomyces</taxon>
        <taxon>Streptomyces aurantiacus group</taxon>
    </lineage>
</organism>
<gene>
    <name evidence="1" type="ORF">AQJ46_39720</name>
</gene>
<evidence type="ECO:0000313" key="1">
    <source>
        <dbReference type="EMBL" id="KUN59369.1"/>
    </source>
</evidence>
<comment type="caution">
    <text evidence="1">The sequence shown here is derived from an EMBL/GenBank/DDBJ whole genome shotgun (WGS) entry which is preliminary data.</text>
</comment>
<accession>A0A124HVS7</accession>
<dbReference type="AlphaFoldDB" id="A0A124HVS7"/>
<sequence length="100" mass="10834">MSRASSRRKVTDLPEKWAVRPCSVVATERGRRPSGIFRGAIGSAKTWPSNVSPASGRATRPATLKSLKVTRLPEAAETVVVAVASKPRVVRTRARIRSEP</sequence>
<name>A0A124HVS7_9ACTN</name>
<reference evidence="1 2" key="1">
    <citation type="submission" date="2015-10" db="EMBL/GenBank/DDBJ databases">
        <title>Draft genome sequence of Streptomyces canus DSM 40017, type strain for the species Streptomyces canus.</title>
        <authorList>
            <person name="Ruckert C."/>
            <person name="Winkler A."/>
            <person name="Kalinowski J."/>
            <person name="Kampfer P."/>
            <person name="Glaeser S."/>
        </authorList>
    </citation>
    <scope>NUCLEOTIDE SEQUENCE [LARGE SCALE GENOMIC DNA]</scope>
    <source>
        <strain evidence="1 2">DSM 40017</strain>
    </source>
</reference>
<evidence type="ECO:0000313" key="2">
    <source>
        <dbReference type="Proteomes" id="UP000053669"/>
    </source>
</evidence>
<proteinExistence type="predicted"/>
<protein>
    <submittedName>
        <fullName evidence="1">Uncharacterized protein</fullName>
    </submittedName>
</protein>
<dbReference type="EMBL" id="LMWU01000050">
    <property type="protein sequence ID" value="KUN59369.1"/>
    <property type="molecule type" value="Genomic_DNA"/>
</dbReference>